<reference evidence="1 2" key="1">
    <citation type="submission" date="2018-11" db="EMBL/GenBank/DDBJ databases">
        <title>Sequencing the genomes of 1000 actinobacteria strains.</title>
        <authorList>
            <person name="Klenk H.-P."/>
        </authorList>
    </citation>
    <scope>NUCLEOTIDE SEQUENCE [LARGE SCALE GENOMIC DNA]</scope>
    <source>
        <strain evidence="1 2">DSM 44781</strain>
    </source>
</reference>
<accession>A0A3N4RV38</accession>
<sequence>MGPLPDHVLADPHVIAACASRQIGALFGLARRHAGLGPARIGQLTGLGTSRVTEYLQGQREVTSITVIERVADGLRIPGHMLGLAARPWERPSAPTARAMHVPETWEILDLIGQSTASDAALTHLEAAVADAAFRYPSTGPTESVPVMQRQLAAVHDLIGRPQAVDARRRSIRILTVLSGLLGLAAHDMGDTARSDAMFHMGTVAADEGEADELTAWLLTVQSIAAYTSGRTGHAAMLLGRADQLAALAARRRRAWIAANRAKALASHRDEQGALIALDQAAQFLAEADEPIGGLDFFTEPRLDGIAGETRALLGQHGPAADLIGGALARRDRADVKGLALLTLDLAECRLGAGDLAAACTLAHDALDLADGSVVQPIVLRARAFQRSLGPWRGERPVQALMERVRESGAQLVRV</sequence>
<evidence type="ECO:0000313" key="2">
    <source>
        <dbReference type="Proteomes" id="UP000266906"/>
    </source>
</evidence>
<proteinExistence type="predicted"/>
<name>A0A3N4RV38_9ACTN</name>
<dbReference type="RefSeq" id="WP_123817217.1">
    <property type="nucleotide sequence ID" value="NZ_RKQG01000001.1"/>
</dbReference>
<protein>
    <submittedName>
        <fullName evidence="1">Helix-turn-helix protein</fullName>
    </submittedName>
</protein>
<comment type="caution">
    <text evidence="1">The sequence shown here is derived from an EMBL/GenBank/DDBJ whole genome shotgun (WGS) entry which is preliminary data.</text>
</comment>
<dbReference type="EMBL" id="RKQG01000001">
    <property type="protein sequence ID" value="RPE32227.1"/>
    <property type="molecule type" value="Genomic_DNA"/>
</dbReference>
<gene>
    <name evidence="1" type="ORF">EDD38_0474</name>
</gene>
<keyword evidence="2" id="KW-1185">Reference proteome</keyword>
<evidence type="ECO:0000313" key="1">
    <source>
        <dbReference type="EMBL" id="RPE32227.1"/>
    </source>
</evidence>
<dbReference type="Pfam" id="PF13560">
    <property type="entry name" value="HTH_31"/>
    <property type="match status" value="1"/>
</dbReference>
<dbReference type="AlphaFoldDB" id="A0A3N4RV38"/>
<organism evidence="1 2">
    <name type="scientific">Kitasatospora cineracea</name>
    <dbReference type="NCBI Taxonomy" id="88074"/>
    <lineage>
        <taxon>Bacteria</taxon>
        <taxon>Bacillati</taxon>
        <taxon>Actinomycetota</taxon>
        <taxon>Actinomycetes</taxon>
        <taxon>Kitasatosporales</taxon>
        <taxon>Streptomycetaceae</taxon>
        <taxon>Kitasatospora</taxon>
    </lineage>
</organism>
<dbReference type="Proteomes" id="UP000266906">
    <property type="component" value="Unassembled WGS sequence"/>
</dbReference>